<dbReference type="InterPro" id="IPR022755">
    <property type="entry name" value="Znf_C2H2_jaz"/>
</dbReference>
<dbReference type="InterPro" id="IPR039657">
    <property type="entry name" value="Dimethylallyltransferase"/>
</dbReference>
<feature type="repeat" description="ANK" evidence="8">
    <location>
        <begin position="673"/>
        <end position="708"/>
    </location>
</feature>
<evidence type="ECO:0000313" key="13">
    <source>
        <dbReference type="Proteomes" id="UP000241769"/>
    </source>
</evidence>
<dbReference type="InterPro" id="IPR036770">
    <property type="entry name" value="Ankyrin_rpt-contain_sf"/>
</dbReference>
<evidence type="ECO:0000256" key="2">
    <source>
        <dbReference type="ARBA" id="ARBA00022679"/>
    </source>
</evidence>
<dbReference type="PROSITE" id="PS50800">
    <property type="entry name" value="SAP"/>
    <property type="match status" value="1"/>
</dbReference>
<comment type="similarity">
    <text evidence="1 9">Belongs to the IPP transferase family.</text>
</comment>
<feature type="domain" description="SAP" evidence="11">
    <location>
        <begin position="1223"/>
        <end position="1257"/>
    </location>
</feature>
<dbReference type="InterPro" id="IPR003034">
    <property type="entry name" value="SAP_dom"/>
</dbReference>
<dbReference type="SMART" id="SM00513">
    <property type="entry name" value="SAP"/>
    <property type="match status" value="1"/>
</dbReference>
<dbReference type="Pfam" id="PF01715">
    <property type="entry name" value="IPPT"/>
    <property type="match status" value="1"/>
</dbReference>
<dbReference type="PROSITE" id="PS50088">
    <property type="entry name" value="ANK_REPEAT"/>
    <property type="match status" value="2"/>
</dbReference>
<dbReference type="GO" id="GO:0005524">
    <property type="term" value="F:ATP binding"/>
    <property type="evidence" value="ECO:0007669"/>
    <property type="project" value="UniProtKB-KW"/>
</dbReference>
<evidence type="ECO:0000313" key="12">
    <source>
        <dbReference type="EMBL" id="PRP78392.1"/>
    </source>
</evidence>
<protein>
    <submittedName>
        <fullName evidence="12">tRNA dimethylallyltransferase, mitochondrial-like isoform 2</fullName>
    </submittedName>
</protein>
<evidence type="ECO:0000256" key="7">
    <source>
        <dbReference type="ARBA" id="ARBA00022840"/>
    </source>
</evidence>
<keyword evidence="6" id="KW-0862">Zinc</keyword>
<dbReference type="Pfam" id="PF12796">
    <property type="entry name" value="Ank_2"/>
    <property type="match status" value="2"/>
</dbReference>
<dbReference type="InterPro" id="IPR036361">
    <property type="entry name" value="SAP_dom_sf"/>
</dbReference>
<evidence type="ECO:0000256" key="3">
    <source>
        <dbReference type="ARBA" id="ARBA00022723"/>
    </source>
</evidence>
<dbReference type="PANTHER" id="PTHR11088:SF89">
    <property type="entry name" value="TRNA DIMETHYLALLYLTRANSFERASE"/>
    <property type="match status" value="1"/>
</dbReference>
<dbReference type="GO" id="GO:0006400">
    <property type="term" value="P:tRNA modification"/>
    <property type="evidence" value="ECO:0007669"/>
    <property type="project" value="TreeGrafter"/>
</dbReference>
<keyword evidence="4 9" id="KW-0547">Nucleotide-binding</keyword>
<evidence type="ECO:0000256" key="1">
    <source>
        <dbReference type="ARBA" id="ARBA00005842"/>
    </source>
</evidence>
<evidence type="ECO:0000256" key="6">
    <source>
        <dbReference type="ARBA" id="ARBA00022833"/>
    </source>
</evidence>
<keyword evidence="7 9" id="KW-0067">ATP-binding</keyword>
<dbReference type="SUPFAM" id="SSF68906">
    <property type="entry name" value="SAP domain"/>
    <property type="match status" value="1"/>
</dbReference>
<dbReference type="HAMAP" id="MF_00185">
    <property type="entry name" value="IPP_trans"/>
    <property type="match status" value="1"/>
</dbReference>
<gene>
    <name evidence="12" type="ORF">PROFUN_14192</name>
</gene>
<evidence type="ECO:0000256" key="9">
    <source>
        <dbReference type="RuleBase" id="RU003785"/>
    </source>
</evidence>
<dbReference type="InParanoid" id="A0A2P6N393"/>
<proteinExistence type="inferred from homology"/>
<dbReference type="Pfam" id="PF12171">
    <property type="entry name" value="zf-C2H2_jaz"/>
    <property type="match status" value="1"/>
</dbReference>
<dbReference type="PANTHER" id="PTHR11088">
    <property type="entry name" value="TRNA DIMETHYLALLYLTRANSFERASE"/>
    <property type="match status" value="1"/>
</dbReference>
<dbReference type="SUPFAM" id="SSF48403">
    <property type="entry name" value="Ankyrin repeat"/>
    <property type="match status" value="1"/>
</dbReference>
<dbReference type="Gene3D" id="1.10.720.30">
    <property type="entry name" value="SAP domain"/>
    <property type="match status" value="1"/>
</dbReference>
<dbReference type="Pfam" id="PF02037">
    <property type="entry name" value="SAP"/>
    <property type="match status" value="1"/>
</dbReference>
<keyword evidence="5" id="KW-0863">Zinc-finger</keyword>
<keyword evidence="13" id="KW-1185">Reference proteome</keyword>
<dbReference type="Gene3D" id="1.25.40.20">
    <property type="entry name" value="Ankyrin repeat-containing domain"/>
    <property type="match status" value="1"/>
</dbReference>
<dbReference type="GO" id="GO:0008270">
    <property type="term" value="F:zinc ion binding"/>
    <property type="evidence" value="ECO:0007669"/>
    <property type="project" value="UniProtKB-KW"/>
</dbReference>
<keyword evidence="8" id="KW-0040">ANK repeat</keyword>
<evidence type="ECO:0000256" key="5">
    <source>
        <dbReference type="ARBA" id="ARBA00022771"/>
    </source>
</evidence>
<name>A0A2P6N393_9EUKA</name>
<dbReference type="AlphaFoldDB" id="A0A2P6N393"/>
<keyword evidence="3" id="KW-0479">Metal-binding</keyword>
<dbReference type="GO" id="GO:0005739">
    <property type="term" value="C:mitochondrion"/>
    <property type="evidence" value="ECO:0007669"/>
    <property type="project" value="TreeGrafter"/>
</dbReference>
<dbReference type="SUPFAM" id="SSF52540">
    <property type="entry name" value="P-loop containing nucleoside triphosphate hydrolases"/>
    <property type="match status" value="1"/>
</dbReference>
<keyword evidence="10" id="KW-0175">Coiled coil</keyword>
<dbReference type="NCBIfam" id="TIGR00174">
    <property type="entry name" value="miaA"/>
    <property type="match status" value="1"/>
</dbReference>
<feature type="coiled-coil region" evidence="10">
    <location>
        <begin position="1202"/>
        <end position="1229"/>
    </location>
</feature>
<dbReference type="Gene3D" id="3.40.50.300">
    <property type="entry name" value="P-loop containing nucleotide triphosphate hydrolases"/>
    <property type="match status" value="1"/>
</dbReference>
<dbReference type="InterPro" id="IPR002110">
    <property type="entry name" value="Ankyrin_rpt"/>
</dbReference>
<dbReference type="SMART" id="SM00248">
    <property type="entry name" value="ANK"/>
    <property type="match status" value="5"/>
</dbReference>
<evidence type="ECO:0000256" key="8">
    <source>
        <dbReference type="PROSITE-ProRule" id="PRU00023"/>
    </source>
</evidence>
<dbReference type="EMBL" id="MDYQ01000226">
    <property type="protein sequence ID" value="PRP78392.1"/>
    <property type="molecule type" value="Genomic_DNA"/>
</dbReference>
<accession>A0A2P6N393</accession>
<reference evidence="12 13" key="1">
    <citation type="journal article" date="2018" name="Genome Biol. Evol.">
        <title>Multiple Roots of Fruiting Body Formation in Amoebozoa.</title>
        <authorList>
            <person name="Hillmann F."/>
            <person name="Forbes G."/>
            <person name="Novohradska S."/>
            <person name="Ferling I."/>
            <person name="Riege K."/>
            <person name="Groth M."/>
            <person name="Westermann M."/>
            <person name="Marz M."/>
            <person name="Spaller T."/>
            <person name="Winckler T."/>
            <person name="Schaap P."/>
            <person name="Glockner G."/>
        </authorList>
    </citation>
    <scope>NUCLEOTIDE SEQUENCE [LARGE SCALE GENOMIC DNA]</scope>
    <source>
        <strain evidence="12 13">Jena</strain>
    </source>
</reference>
<feature type="repeat" description="ANK" evidence="8">
    <location>
        <begin position="592"/>
        <end position="616"/>
    </location>
</feature>
<organism evidence="12 13">
    <name type="scientific">Planoprotostelium fungivorum</name>
    <dbReference type="NCBI Taxonomy" id="1890364"/>
    <lineage>
        <taxon>Eukaryota</taxon>
        <taxon>Amoebozoa</taxon>
        <taxon>Evosea</taxon>
        <taxon>Variosea</taxon>
        <taxon>Cavosteliida</taxon>
        <taxon>Cavosteliaceae</taxon>
        <taxon>Planoprotostelium</taxon>
    </lineage>
</organism>
<dbReference type="Gene3D" id="1.10.20.140">
    <property type="match status" value="1"/>
</dbReference>
<evidence type="ECO:0000256" key="4">
    <source>
        <dbReference type="ARBA" id="ARBA00022741"/>
    </source>
</evidence>
<dbReference type="InterPro" id="IPR018022">
    <property type="entry name" value="IPT"/>
</dbReference>
<dbReference type="PROSITE" id="PS50297">
    <property type="entry name" value="ANK_REP_REGION"/>
    <property type="match status" value="2"/>
</dbReference>
<evidence type="ECO:0000256" key="10">
    <source>
        <dbReference type="SAM" id="Coils"/>
    </source>
</evidence>
<dbReference type="GO" id="GO:0052381">
    <property type="term" value="F:tRNA dimethylallyltransferase activity"/>
    <property type="evidence" value="ECO:0007669"/>
    <property type="project" value="InterPro"/>
</dbReference>
<comment type="caution">
    <text evidence="12">The sequence shown here is derived from an EMBL/GenBank/DDBJ whole genome shotgun (WGS) entry which is preliminary data.</text>
</comment>
<sequence>MQKVVIVLGCTGTGKSKLAIELALNASKIDDRLEGAEIISADSVQVYKDLDVLTNKVTKEECKGITHHLLSIIDPTPTDPKDNKIQQFNSQRFVSETDGLVNTILCVYHLTSIKIKSISKKNMMPIIVGGTHHYIESLLFHGSDHVPLDDSKEDETDETMDHARLQELDPEMAEKLHPNQKRKIQRSIQIIKTTGKKHSEILKEKSESIVCRYDTMILWVDTDPPILDARLDSRVDDMIERGLLDELKSFYNRARERDISIDFTRGIFQSIGCREFVQYFTTEEKEEKEREMILRDSLEALKLHTRQYARSQRKWIDRLLHRISMYRFSTNDPSQWNTTVYDPAASIVSSFLKKGERTTGGHHVACTKKEEKEWKKIKCEVCEKICNGQKEWDSHVRSKGHKHHIECVVKIPVSEDAQSSHHELMVYAGKWLKIYRSAENKDWSNITNGSTPSHILTIERDNKHLLFLAASRANIEAFRGDARAAKVISKLNEKGRSLMMCIYRGGSTKIFEIIRGSKLEHLLITGDSPFCVDKLVKPHTEFGLSLEMGALLFSAKRGLSRTLVSNAEEPLLDCNQVFDDEMTLKNVKKSARNDTPLTAACKAGHLEVVQILIKYGIISPLFPDKDTACTVSIKNNHVNILKMILGAKVKRSSCDDKYDQVKMDEYVNVPDGEGKTPLMLTAYSKRETAPTLVQLLLKHHANVDMTDANGLTALHVACLQGREDVVGIRGDEYHIYDVVGPTPIQMTNNDQILKILLDAGAIVDVNSPSFVIEKKSRTIQMAEHQKKDPREDEISHSIDKLETGCDEEQNLETHRLDRQWKMKEGFFYAMSRLLFSHILNAPRAMSKLRPLHLSCSHEEWKEQMKMGKIVRRAQRCHGYQVFEEGDEGRSVFVIDRKNCNAFVYQDSYVINAVSHLSCTALFVESPSRFSMVMTSSPDRQVGSLEDQPAENEGEVSRSLHRMIQDQSNDRLRILHPSLSLQSGLQHIMRCRMIRVLQMKNDWTMQKKEEALRIIDRIHVLDYDTFGDCQRDVWLSLDKTSHFTLQHKDGTTHRYVFRFAVWKDTNNPQISMCTTTEKQLKMDFQSFVGKKQDLRPNEKMMNEMTSKHLSVQDIKWLLLRVFKCGHLQVHHEREIRSFEWNKHREIRRVEELMRVMRQHLIDFDFSQEEEKSEVLRMDVDMYQKEEHELMGDYKARDEGKLWGEEEEEEEEEEEDEMEKMVKELEELRVVDLRAELKKRGINTAGRKAELIVKLANARLGR</sequence>
<dbReference type="STRING" id="1890364.A0A2P6N393"/>
<dbReference type="Proteomes" id="UP000241769">
    <property type="component" value="Unassembled WGS sequence"/>
</dbReference>
<evidence type="ECO:0000259" key="11">
    <source>
        <dbReference type="PROSITE" id="PS50800"/>
    </source>
</evidence>
<dbReference type="OrthoDB" id="775260at2759"/>
<keyword evidence="2 9" id="KW-0808">Transferase</keyword>
<dbReference type="InterPro" id="IPR027417">
    <property type="entry name" value="P-loop_NTPase"/>
</dbReference>